<feature type="domain" description="Reverse transcriptase Ty1/copia-type" evidence="2">
    <location>
        <begin position="460"/>
        <end position="645"/>
    </location>
</feature>
<evidence type="ECO:0000313" key="4">
    <source>
        <dbReference type="Proteomes" id="UP001231189"/>
    </source>
</evidence>
<accession>A0AAD8SPE0</accession>
<evidence type="ECO:0000313" key="3">
    <source>
        <dbReference type="EMBL" id="KAK1662023.1"/>
    </source>
</evidence>
<keyword evidence="1" id="KW-0812">Transmembrane</keyword>
<dbReference type="InterPro" id="IPR043502">
    <property type="entry name" value="DNA/RNA_pol_sf"/>
</dbReference>
<dbReference type="PANTHER" id="PTHR43383:SF2">
    <property type="entry name" value="AMIDOHYDROLASE 2 FAMILY PROTEIN"/>
    <property type="match status" value="1"/>
</dbReference>
<dbReference type="EMBL" id="JAUUTY010000003">
    <property type="protein sequence ID" value="KAK1662023.1"/>
    <property type="molecule type" value="Genomic_DNA"/>
</dbReference>
<dbReference type="AlphaFoldDB" id="A0AAD8SPE0"/>
<feature type="transmembrane region" description="Helical" evidence="1">
    <location>
        <begin position="438"/>
        <end position="455"/>
    </location>
</feature>
<feature type="transmembrane region" description="Helical" evidence="1">
    <location>
        <begin position="322"/>
        <end position="343"/>
    </location>
</feature>
<reference evidence="3" key="1">
    <citation type="submission" date="2023-07" db="EMBL/GenBank/DDBJ databases">
        <title>A chromosome-level genome assembly of Lolium multiflorum.</title>
        <authorList>
            <person name="Chen Y."/>
            <person name="Copetti D."/>
            <person name="Kolliker R."/>
            <person name="Studer B."/>
        </authorList>
    </citation>
    <scope>NUCLEOTIDE SEQUENCE</scope>
    <source>
        <strain evidence="3">02402/16</strain>
        <tissue evidence="3">Leaf</tissue>
    </source>
</reference>
<dbReference type="Pfam" id="PF07727">
    <property type="entry name" value="RVT_2"/>
    <property type="match status" value="1"/>
</dbReference>
<dbReference type="Proteomes" id="UP001231189">
    <property type="component" value="Unassembled WGS sequence"/>
</dbReference>
<evidence type="ECO:0000256" key="1">
    <source>
        <dbReference type="SAM" id="Phobius"/>
    </source>
</evidence>
<keyword evidence="4" id="KW-1185">Reference proteome</keyword>
<feature type="transmembrane region" description="Helical" evidence="1">
    <location>
        <begin position="257"/>
        <end position="279"/>
    </location>
</feature>
<organism evidence="3 4">
    <name type="scientific">Lolium multiflorum</name>
    <name type="common">Italian ryegrass</name>
    <name type="synonym">Lolium perenne subsp. multiflorum</name>
    <dbReference type="NCBI Taxonomy" id="4521"/>
    <lineage>
        <taxon>Eukaryota</taxon>
        <taxon>Viridiplantae</taxon>
        <taxon>Streptophyta</taxon>
        <taxon>Embryophyta</taxon>
        <taxon>Tracheophyta</taxon>
        <taxon>Spermatophyta</taxon>
        <taxon>Magnoliopsida</taxon>
        <taxon>Liliopsida</taxon>
        <taxon>Poales</taxon>
        <taxon>Poaceae</taxon>
        <taxon>BOP clade</taxon>
        <taxon>Pooideae</taxon>
        <taxon>Poodae</taxon>
        <taxon>Poeae</taxon>
        <taxon>Poeae Chloroplast Group 2 (Poeae type)</taxon>
        <taxon>Loliodinae</taxon>
        <taxon>Loliinae</taxon>
        <taxon>Lolium</taxon>
    </lineage>
</organism>
<keyword evidence="1" id="KW-1133">Transmembrane helix</keyword>
<feature type="transmembrane region" description="Helical" evidence="1">
    <location>
        <begin position="384"/>
        <end position="404"/>
    </location>
</feature>
<gene>
    <name evidence="3" type="ORF">QYE76_050182</name>
</gene>
<feature type="transmembrane region" description="Helical" evidence="1">
    <location>
        <begin position="188"/>
        <end position="208"/>
    </location>
</feature>
<dbReference type="SUPFAM" id="SSF56672">
    <property type="entry name" value="DNA/RNA polymerases"/>
    <property type="match status" value="1"/>
</dbReference>
<protein>
    <recommendedName>
        <fullName evidence="2">Reverse transcriptase Ty1/copia-type domain-containing protein</fullName>
    </recommendedName>
</protein>
<evidence type="ECO:0000259" key="2">
    <source>
        <dbReference type="Pfam" id="PF07727"/>
    </source>
</evidence>
<keyword evidence="1" id="KW-0472">Membrane</keyword>
<proteinExistence type="predicted"/>
<sequence>MRMVVPSVLTSASPHASEFTGLPTSLGGLFFIGAPLRDALYVVVRRACPSQGDSTIDEFYTQSAAIWRRLILSVQLCVPPVPVLCARIWSFSAFEFLSRLRKEFEPLRAQLLAVVVFRSLRYLLSFVPRRLVFVVLVFLRASVSPGSLVVRHHFLAPTWWCLVYLREGSHLRPPQHTRRQLVLQDLLLLRYLIGTLSVVFVVCSWYMLFLDGTAGSVLALRHRATTTFHTVRTAAHSPGWSWPSQPVSPRGWELDGFVFLLATLHLAFSCGSCFILDLFSREYISQHLRGVLAEQGTLAQFSCPGAHAQNGVAERTYPVDDIFFFFFRMHPLLSRLLLLLLVLMRPLRRHPLLRLVHLVLLVLRLRILLMLSLLPLLLMSCPPLMTFLLHGLFVSVVLQLVTLLVSMVSLSFPNRLLIGMPSVILNGSLPWLRRSLRLSALALGILFLPLLVFVLSRREHGRDYDDTFAPVAHMTTVRTLLAVASVRRWSVSQLDVQNAFLNGELSEEVYMQPPPGYSVPDGMVCRLRRSLYGLKQAPRAWFERFASVVTAAGFSPSLHDPTLFVHTSSRGRTLLLLYVDDMIITGDDPEYIAFVKARLRDQFLMTNLGPLRYFLGIEVSSTSDGFSISQEKYIQDLLARAALGDEHG</sequence>
<feature type="transmembrane region" description="Helical" evidence="1">
    <location>
        <begin position="355"/>
        <end position="378"/>
    </location>
</feature>
<comment type="caution">
    <text evidence="3">The sequence shown here is derived from an EMBL/GenBank/DDBJ whole genome shotgun (WGS) entry which is preliminary data.</text>
</comment>
<dbReference type="InterPro" id="IPR013103">
    <property type="entry name" value="RVT_2"/>
</dbReference>
<dbReference type="PANTHER" id="PTHR43383">
    <property type="entry name" value="NODULIN 6"/>
    <property type="match status" value="1"/>
</dbReference>
<name>A0AAD8SPE0_LOLMU</name>